<evidence type="ECO:0000313" key="3">
    <source>
        <dbReference type="EMBL" id="KAK8142520.1"/>
    </source>
</evidence>
<feature type="chain" id="PRO_5043956914" description="CAS1 appressorium specific protein" evidence="2">
    <location>
        <begin position="24"/>
        <end position="371"/>
    </location>
</feature>
<dbReference type="InterPro" id="IPR021476">
    <property type="entry name" value="Egh16-like"/>
</dbReference>
<gene>
    <name evidence="3" type="ORF">G3M48_008661</name>
</gene>
<protein>
    <recommendedName>
        <fullName evidence="5">CAS1 appressorium specific protein</fullName>
    </recommendedName>
</protein>
<dbReference type="AlphaFoldDB" id="A0AAW0RKD3"/>
<sequence length="371" mass="34933">MAPVKSILAASVLVAAQLVSGHAVITNAVGDAGGSGMALGVVTSTPRDGTRRNPFQQDATRFRGASADTFGETVGQGANNLESGMSKIMAETGDALPQITPGGQLTMTLHQVNSDGAGPYKCMINADGTGTTWEDIQVSQNVDGNQRGRNRQGSATDHPLVADIPANQQCTGTAGGQTGVCLIRCQNPANAGPFGGVVPAQMAAAGGAAATPAAGGVAATPAVGGVGAAPATGAGAVPAAGAGAVPAAGAGAVPAAGAGAVPAAGANTPATGADAGVNTPATGVAPATGADAGVNTPATGAAPATGAGAVPATGAGAVPATGAGAAPATGAGRNGAGSAADDDEEEEEETGNTRGSGRNRNNNRRAVAWNA</sequence>
<evidence type="ECO:0000256" key="1">
    <source>
        <dbReference type="SAM" id="MobiDB-lite"/>
    </source>
</evidence>
<keyword evidence="2" id="KW-0732">Signal</keyword>
<dbReference type="PANTHER" id="PTHR34618:SF4">
    <property type="entry name" value="CAS1"/>
    <property type="match status" value="1"/>
</dbReference>
<keyword evidence="4" id="KW-1185">Reference proteome</keyword>
<feature type="compositionally biased region" description="Low complexity" evidence="1">
    <location>
        <begin position="319"/>
        <end position="331"/>
    </location>
</feature>
<feature type="signal peptide" evidence="2">
    <location>
        <begin position="1"/>
        <end position="23"/>
    </location>
</feature>
<organism evidence="3 4">
    <name type="scientific">Beauveria asiatica</name>
    <dbReference type="NCBI Taxonomy" id="1069075"/>
    <lineage>
        <taxon>Eukaryota</taxon>
        <taxon>Fungi</taxon>
        <taxon>Dikarya</taxon>
        <taxon>Ascomycota</taxon>
        <taxon>Pezizomycotina</taxon>
        <taxon>Sordariomycetes</taxon>
        <taxon>Hypocreomycetidae</taxon>
        <taxon>Hypocreales</taxon>
        <taxon>Cordycipitaceae</taxon>
        <taxon>Beauveria</taxon>
    </lineage>
</organism>
<reference evidence="3 4" key="1">
    <citation type="submission" date="2020-02" db="EMBL/GenBank/DDBJ databases">
        <title>Comparative genomics of the hypocrealean fungal genus Beauvera.</title>
        <authorList>
            <person name="Showalter D.N."/>
            <person name="Bushley K.E."/>
            <person name="Rehner S.A."/>
        </authorList>
    </citation>
    <scope>NUCLEOTIDE SEQUENCE [LARGE SCALE GENOMIC DNA]</scope>
    <source>
        <strain evidence="3 4">ARSEF4384</strain>
    </source>
</reference>
<evidence type="ECO:0008006" key="5">
    <source>
        <dbReference type="Google" id="ProtNLM"/>
    </source>
</evidence>
<dbReference type="Pfam" id="PF11327">
    <property type="entry name" value="Egh16-like"/>
    <property type="match status" value="1"/>
</dbReference>
<dbReference type="EMBL" id="JAAHCF010000660">
    <property type="protein sequence ID" value="KAK8142520.1"/>
    <property type="molecule type" value="Genomic_DNA"/>
</dbReference>
<evidence type="ECO:0000313" key="4">
    <source>
        <dbReference type="Proteomes" id="UP001397290"/>
    </source>
</evidence>
<feature type="compositionally biased region" description="Acidic residues" evidence="1">
    <location>
        <begin position="340"/>
        <end position="350"/>
    </location>
</feature>
<feature type="region of interest" description="Disordered" evidence="1">
    <location>
        <begin position="319"/>
        <end position="371"/>
    </location>
</feature>
<dbReference type="PANTHER" id="PTHR34618">
    <property type="entry name" value="SURFACE PROTEIN MAS1, PUTATIVE-RELATED"/>
    <property type="match status" value="1"/>
</dbReference>
<accession>A0AAW0RKD3</accession>
<comment type="caution">
    <text evidence="3">The sequence shown here is derived from an EMBL/GenBank/DDBJ whole genome shotgun (WGS) entry which is preliminary data.</text>
</comment>
<evidence type="ECO:0000256" key="2">
    <source>
        <dbReference type="SAM" id="SignalP"/>
    </source>
</evidence>
<dbReference type="Proteomes" id="UP001397290">
    <property type="component" value="Unassembled WGS sequence"/>
</dbReference>
<name>A0AAW0RKD3_9HYPO</name>
<proteinExistence type="predicted"/>